<dbReference type="CDD" id="cd03786">
    <property type="entry name" value="GTB_UDP-GlcNAc_2-Epimerase"/>
    <property type="match status" value="1"/>
</dbReference>
<evidence type="ECO:0000256" key="1">
    <source>
        <dbReference type="RuleBase" id="RU003513"/>
    </source>
</evidence>
<dbReference type="InterPro" id="IPR029767">
    <property type="entry name" value="WecB-like"/>
</dbReference>
<proteinExistence type="inferred from homology"/>
<evidence type="ECO:0000313" key="3">
    <source>
        <dbReference type="EMBL" id="MDT0294039.1"/>
    </source>
</evidence>
<dbReference type="PANTHER" id="PTHR43174">
    <property type="entry name" value="UDP-N-ACETYLGLUCOSAMINE 2-EPIMERASE"/>
    <property type="match status" value="1"/>
</dbReference>
<gene>
    <name evidence="3" type="primary">wecB</name>
    <name evidence="3" type="ORF">RLT85_05280</name>
</gene>
<dbReference type="EC" id="5.1.3.14" evidence="3"/>
<sequence length="374" mass="42598">MIKVMTIVGTRPEIIKLSEVIKELDAHTEHILVHSGQNYDYELNEVFFKDLGLRKPDFFLEAAGANAAETIGNVITKSDAILEEQKPDAVLLYGDTNSCLSVISAKRRKIPIFHMEAGNRCFDQRVPEEINRKIVDHLSDINMPLSEHARRYLVAEGLPAETVIKTGSPMMEVLQKQMKAINASDVLNREQLEKRGYFIVSIHREENVDSEENFNDLMESLNAISEHFNKKVIISTHPRTRKKLEEIGFVSKNPNLVFSKPFGFHDYIHLQKNAFCVISDSGTITEESSILNLPAITIRQAHERPEGMDEGTLIMTGLKKERILESISVVISQFTEGERNIKLVADYDTQNVSKKVLRIILSYTDYINRTVWKK</sequence>
<organism evidence="3 4">
    <name type="scientific">Mesonia ostreae</name>
    <dbReference type="NCBI Taxonomy" id="861110"/>
    <lineage>
        <taxon>Bacteria</taxon>
        <taxon>Pseudomonadati</taxon>
        <taxon>Bacteroidota</taxon>
        <taxon>Flavobacteriia</taxon>
        <taxon>Flavobacteriales</taxon>
        <taxon>Flavobacteriaceae</taxon>
        <taxon>Mesonia</taxon>
    </lineage>
</organism>
<dbReference type="SUPFAM" id="SSF53756">
    <property type="entry name" value="UDP-Glycosyltransferase/glycogen phosphorylase"/>
    <property type="match status" value="1"/>
</dbReference>
<dbReference type="Pfam" id="PF02350">
    <property type="entry name" value="Epimerase_2"/>
    <property type="match status" value="1"/>
</dbReference>
<reference evidence="4" key="1">
    <citation type="submission" date="2023-07" db="EMBL/GenBank/DDBJ databases">
        <title>Isolating and identifying novel microbial strains from the Mariana Trench.</title>
        <authorList>
            <person name="Fu H."/>
        </authorList>
    </citation>
    <scope>NUCLEOTIDE SEQUENCE [LARGE SCALE GENOMIC DNA]</scope>
    <source>
        <strain evidence="4">T-y2</strain>
    </source>
</reference>
<dbReference type="NCBIfam" id="TIGR00236">
    <property type="entry name" value="wecB"/>
    <property type="match status" value="1"/>
</dbReference>
<dbReference type="Gene3D" id="3.40.50.2000">
    <property type="entry name" value="Glycogen Phosphorylase B"/>
    <property type="match status" value="2"/>
</dbReference>
<keyword evidence="4" id="KW-1185">Reference proteome</keyword>
<feature type="domain" description="UDP-N-acetylglucosamine 2-epimerase" evidence="2">
    <location>
        <begin position="23"/>
        <end position="360"/>
    </location>
</feature>
<dbReference type="RefSeq" id="WP_311400993.1">
    <property type="nucleotide sequence ID" value="NZ_JAVRBG010000004.1"/>
</dbReference>
<dbReference type="InterPro" id="IPR003331">
    <property type="entry name" value="UDP_GlcNAc_Epimerase_2_dom"/>
</dbReference>
<protein>
    <submittedName>
        <fullName evidence="3">UDP-N-acetylglucosamine 2-epimerase (Non-hydrolyzing)</fullName>
        <ecNumber evidence="3">5.1.3.14</ecNumber>
    </submittedName>
</protein>
<name>A0ABU2KH89_9FLAO</name>
<dbReference type="PANTHER" id="PTHR43174:SF1">
    <property type="entry name" value="UDP-N-ACETYLGLUCOSAMINE 2-EPIMERASE"/>
    <property type="match status" value="1"/>
</dbReference>
<comment type="caution">
    <text evidence="3">The sequence shown here is derived from an EMBL/GenBank/DDBJ whole genome shotgun (WGS) entry which is preliminary data.</text>
</comment>
<keyword evidence="1 3" id="KW-0413">Isomerase</keyword>
<evidence type="ECO:0000313" key="4">
    <source>
        <dbReference type="Proteomes" id="UP001182991"/>
    </source>
</evidence>
<evidence type="ECO:0000259" key="2">
    <source>
        <dbReference type="Pfam" id="PF02350"/>
    </source>
</evidence>
<dbReference type="EMBL" id="JAVRBG010000004">
    <property type="protein sequence ID" value="MDT0294039.1"/>
    <property type="molecule type" value="Genomic_DNA"/>
</dbReference>
<accession>A0ABU2KH89</accession>
<dbReference type="GO" id="GO:0008761">
    <property type="term" value="F:UDP-N-acetylglucosamine 2-epimerase activity"/>
    <property type="evidence" value="ECO:0007669"/>
    <property type="project" value="UniProtKB-EC"/>
</dbReference>
<dbReference type="Proteomes" id="UP001182991">
    <property type="component" value="Unassembled WGS sequence"/>
</dbReference>
<comment type="similarity">
    <text evidence="1">Belongs to the UDP-N-acetylglucosamine 2-epimerase family.</text>
</comment>